<dbReference type="AlphaFoldDB" id="A0A285PP77"/>
<evidence type="ECO:0000313" key="9">
    <source>
        <dbReference type="EMBL" id="SOB70956.1"/>
    </source>
</evidence>
<gene>
    <name evidence="9" type="ORF">EHLA_0188</name>
</gene>
<dbReference type="NCBIfam" id="TIGR01528">
    <property type="entry name" value="NMN_trans_PnuC"/>
    <property type="match status" value="1"/>
</dbReference>
<dbReference type="Pfam" id="PF04973">
    <property type="entry name" value="NMN_transporter"/>
    <property type="match status" value="1"/>
</dbReference>
<evidence type="ECO:0000256" key="7">
    <source>
        <dbReference type="ARBA" id="ARBA00023136"/>
    </source>
</evidence>
<keyword evidence="10" id="KW-1185">Reference proteome</keyword>
<accession>A0A285PP77</accession>
<evidence type="ECO:0000313" key="10">
    <source>
        <dbReference type="Proteomes" id="UP000217549"/>
    </source>
</evidence>
<evidence type="ECO:0000256" key="4">
    <source>
        <dbReference type="ARBA" id="ARBA00022475"/>
    </source>
</evidence>
<evidence type="ECO:0000256" key="6">
    <source>
        <dbReference type="ARBA" id="ARBA00022989"/>
    </source>
</evidence>
<keyword evidence="4" id="KW-1003">Cell membrane</keyword>
<evidence type="ECO:0000256" key="5">
    <source>
        <dbReference type="ARBA" id="ARBA00022692"/>
    </source>
</evidence>
<feature type="transmembrane region" description="Helical" evidence="8">
    <location>
        <begin position="213"/>
        <end position="233"/>
    </location>
</feature>
<dbReference type="EMBL" id="LT907978">
    <property type="protein sequence ID" value="SOB70956.1"/>
    <property type="molecule type" value="Genomic_DNA"/>
</dbReference>
<evidence type="ECO:0000256" key="2">
    <source>
        <dbReference type="ARBA" id="ARBA00006669"/>
    </source>
</evidence>
<evidence type="ECO:0000256" key="3">
    <source>
        <dbReference type="ARBA" id="ARBA00022448"/>
    </source>
</evidence>
<sequence length="246" mass="27875">MESILLLQQEKKIVFSMLSNPLKTLTKKEWLLWLASLAAVIISNLATNDLDLLTLISALLGVTSLIFAAKGSVWAQFLMIVFCILYGIISFRFHYWGEMITYLGMTLPMAVWSAITWLQNPSEENENEVAIQTLNKKHIIGLIISTIIVTSIFYYILMWLDTPNIIFSTLSIVTSFVAASLTMLRSSYYAMGYAANDIVLIVLWVLASLENPAYIPVVVNFAIFLLNDMYGFVSWKKRELEHALIQ</sequence>
<feature type="transmembrane region" description="Helical" evidence="8">
    <location>
        <begin position="163"/>
        <end position="181"/>
    </location>
</feature>
<feature type="transmembrane region" description="Helical" evidence="8">
    <location>
        <begin position="74"/>
        <end position="93"/>
    </location>
</feature>
<feature type="transmembrane region" description="Helical" evidence="8">
    <location>
        <begin position="30"/>
        <end position="46"/>
    </location>
</feature>
<feature type="transmembrane region" description="Helical" evidence="8">
    <location>
        <begin position="188"/>
        <end position="207"/>
    </location>
</feature>
<organism evidence="9 10">
    <name type="scientific">Anaerobutyricum hallii</name>
    <dbReference type="NCBI Taxonomy" id="39488"/>
    <lineage>
        <taxon>Bacteria</taxon>
        <taxon>Bacillati</taxon>
        <taxon>Bacillota</taxon>
        <taxon>Clostridia</taxon>
        <taxon>Lachnospirales</taxon>
        <taxon>Lachnospiraceae</taxon>
        <taxon>Anaerobutyricum</taxon>
    </lineage>
</organism>
<evidence type="ECO:0000256" key="8">
    <source>
        <dbReference type="SAM" id="Phobius"/>
    </source>
</evidence>
<keyword evidence="7 8" id="KW-0472">Membrane</keyword>
<keyword evidence="6 8" id="KW-1133">Transmembrane helix</keyword>
<keyword evidence="3" id="KW-0813">Transport</keyword>
<dbReference type="STRING" id="39488.ERS852450_00822"/>
<reference evidence="10" key="1">
    <citation type="submission" date="2017-09" db="EMBL/GenBank/DDBJ databases">
        <authorList>
            <person name="Shetty A S."/>
        </authorList>
    </citation>
    <scope>NUCLEOTIDE SEQUENCE [LARGE SCALE GENOMIC DNA]</scope>
</reference>
<dbReference type="PANTHER" id="PTHR36122">
    <property type="entry name" value="NICOTINAMIDE RIBOSIDE TRANSPORTER PNUC"/>
    <property type="match status" value="1"/>
</dbReference>
<feature type="transmembrane region" description="Helical" evidence="8">
    <location>
        <begin position="52"/>
        <end position="69"/>
    </location>
</feature>
<evidence type="ECO:0000256" key="1">
    <source>
        <dbReference type="ARBA" id="ARBA00004651"/>
    </source>
</evidence>
<proteinExistence type="inferred from homology"/>
<dbReference type="Proteomes" id="UP000217549">
    <property type="component" value="Chromosome I"/>
</dbReference>
<comment type="similarity">
    <text evidence="2">Belongs to the nicotinamide ribonucleoside (NR) uptake permease (TC 4.B.1) family.</text>
</comment>
<dbReference type="InterPro" id="IPR006419">
    <property type="entry name" value="NMN_transpt_PnuC"/>
</dbReference>
<dbReference type="PANTHER" id="PTHR36122:SF2">
    <property type="entry name" value="NICOTINAMIDE RIBOSIDE TRANSPORTER PNUC"/>
    <property type="match status" value="1"/>
</dbReference>
<dbReference type="GO" id="GO:0034257">
    <property type="term" value="F:nicotinamide riboside transmembrane transporter activity"/>
    <property type="evidence" value="ECO:0007669"/>
    <property type="project" value="InterPro"/>
</dbReference>
<keyword evidence="5 8" id="KW-0812">Transmembrane</keyword>
<protein>
    <submittedName>
        <fullName evidence="9">Nicotinamide mononucleotide transporter</fullName>
    </submittedName>
</protein>
<dbReference type="GO" id="GO:0005886">
    <property type="term" value="C:plasma membrane"/>
    <property type="evidence" value="ECO:0007669"/>
    <property type="project" value="UniProtKB-SubCell"/>
</dbReference>
<feature type="transmembrane region" description="Helical" evidence="8">
    <location>
        <begin position="139"/>
        <end position="157"/>
    </location>
</feature>
<comment type="subcellular location">
    <subcellularLocation>
        <location evidence="1">Cell membrane</location>
        <topology evidence="1">Multi-pass membrane protein</topology>
    </subcellularLocation>
</comment>
<dbReference type="KEGG" id="ehl:EHLA_0188"/>
<name>A0A285PP77_9FIRM</name>